<gene>
    <name evidence="1" type="ORF">FC23_GL000765</name>
</gene>
<protein>
    <submittedName>
        <fullName evidence="1">Uncharacterized protein</fullName>
    </submittedName>
</protein>
<comment type="caution">
    <text evidence="1">The sequence shown here is derived from an EMBL/GenBank/DDBJ whole genome shotgun (WGS) entry which is preliminary data.</text>
</comment>
<keyword evidence="2" id="KW-1185">Reference proteome</keyword>
<proteinExistence type="predicted"/>
<dbReference type="STRING" id="1122152.GCA_000425905_00203"/>
<dbReference type="AlphaFoldDB" id="A0A0R1SA80"/>
<dbReference type="RefSeq" id="WP_027825502.1">
    <property type="nucleotide sequence ID" value="NZ_AZFB01000003.1"/>
</dbReference>
<dbReference type="PATRIC" id="fig|1122152.4.peg.779"/>
<evidence type="ECO:0000313" key="1">
    <source>
        <dbReference type="EMBL" id="KRL63522.1"/>
    </source>
</evidence>
<dbReference type="EMBL" id="AZFB01000003">
    <property type="protein sequence ID" value="KRL63522.1"/>
    <property type="molecule type" value="Genomic_DNA"/>
</dbReference>
<organism evidence="1 2">
    <name type="scientific">Lactobacillus psittaci DSM 15354</name>
    <dbReference type="NCBI Taxonomy" id="1122152"/>
    <lineage>
        <taxon>Bacteria</taxon>
        <taxon>Bacillati</taxon>
        <taxon>Bacillota</taxon>
        <taxon>Bacilli</taxon>
        <taxon>Lactobacillales</taxon>
        <taxon>Lactobacillaceae</taxon>
        <taxon>Lactobacillus</taxon>
    </lineage>
</organism>
<name>A0A0R1SA80_9LACO</name>
<reference evidence="1 2" key="1">
    <citation type="journal article" date="2015" name="Genome Announc.">
        <title>Expanding the biotechnology potential of lactobacilli through comparative genomics of 213 strains and associated genera.</title>
        <authorList>
            <person name="Sun Z."/>
            <person name="Harris H.M."/>
            <person name="McCann A."/>
            <person name="Guo C."/>
            <person name="Argimon S."/>
            <person name="Zhang W."/>
            <person name="Yang X."/>
            <person name="Jeffery I.B."/>
            <person name="Cooney J.C."/>
            <person name="Kagawa T.F."/>
            <person name="Liu W."/>
            <person name="Song Y."/>
            <person name="Salvetti E."/>
            <person name="Wrobel A."/>
            <person name="Rasinkangas P."/>
            <person name="Parkhill J."/>
            <person name="Rea M.C."/>
            <person name="O'Sullivan O."/>
            <person name="Ritari J."/>
            <person name="Douillard F.P."/>
            <person name="Paul Ross R."/>
            <person name="Yang R."/>
            <person name="Briner A.E."/>
            <person name="Felis G.E."/>
            <person name="de Vos W.M."/>
            <person name="Barrangou R."/>
            <person name="Klaenhammer T.R."/>
            <person name="Caufield P.W."/>
            <person name="Cui Y."/>
            <person name="Zhang H."/>
            <person name="O'Toole P.W."/>
        </authorList>
    </citation>
    <scope>NUCLEOTIDE SEQUENCE [LARGE SCALE GENOMIC DNA]</scope>
    <source>
        <strain evidence="1 2">DSM 15354</strain>
    </source>
</reference>
<dbReference type="Proteomes" id="UP000051931">
    <property type="component" value="Unassembled WGS sequence"/>
</dbReference>
<dbReference type="OrthoDB" id="7507746at2"/>
<evidence type="ECO:0000313" key="2">
    <source>
        <dbReference type="Proteomes" id="UP000051931"/>
    </source>
</evidence>
<sequence>MVLTNAEKQRRYRERLKAKAAKGDIKAVELIRQDKKAQYFRSAKSFIKNHATLEQLTVLREIILNREKYLKENNK</sequence>
<accession>A0A0R1SA80</accession>